<feature type="compositionally biased region" description="Acidic residues" evidence="1">
    <location>
        <begin position="21"/>
        <end position="38"/>
    </location>
</feature>
<dbReference type="Proteomes" id="UP001561463">
    <property type="component" value="Unassembled WGS sequence"/>
</dbReference>
<sequence>MVDRPDVVDPLPENDPLPGDDVPDIPDENDPLSPEDPDGINKPL</sequence>
<gene>
    <name evidence="3" type="ORF">AB7Z85_06910</name>
    <name evidence="2" type="ORF">O7047_08735</name>
</gene>
<evidence type="ECO:0000256" key="1">
    <source>
        <dbReference type="SAM" id="MobiDB-lite"/>
    </source>
</evidence>
<evidence type="ECO:0000313" key="2">
    <source>
        <dbReference type="EMBL" id="MDR9890316.1"/>
    </source>
</evidence>
<comment type="caution">
    <text evidence="2">The sequence shown here is derived from an EMBL/GenBank/DDBJ whole genome shotgun (WGS) entry which is preliminary data.</text>
</comment>
<evidence type="ECO:0000313" key="3">
    <source>
        <dbReference type="EMBL" id="MEX9252236.1"/>
    </source>
</evidence>
<reference evidence="2" key="1">
    <citation type="submission" date="2022-12" db="EMBL/GenBank/DDBJ databases">
        <title>NDM-1 containing novel ST 2018 Pseudenterobacter timonensis.</title>
        <authorList>
            <person name="Halder G."/>
            <person name="Mandal S."/>
            <person name="Dutta S."/>
        </authorList>
    </citation>
    <scope>NUCLEOTIDE SEQUENCE</scope>
    <source>
        <strain evidence="2">CNCI147</strain>
    </source>
</reference>
<dbReference type="EMBL" id="JAQGEC010000006">
    <property type="protein sequence ID" value="MDR9890316.1"/>
    <property type="molecule type" value="Genomic_DNA"/>
</dbReference>
<accession>A0AAE4DMN8</accession>
<feature type="region of interest" description="Disordered" evidence="1">
    <location>
        <begin position="1"/>
        <end position="44"/>
    </location>
</feature>
<evidence type="ECO:0000313" key="4">
    <source>
        <dbReference type="Proteomes" id="UP001248822"/>
    </source>
</evidence>
<keyword evidence="5" id="KW-1185">Reference proteome</keyword>
<evidence type="ECO:0000313" key="5">
    <source>
        <dbReference type="Proteomes" id="UP001561463"/>
    </source>
</evidence>
<dbReference type="EMBL" id="JBFZPZ010000004">
    <property type="protein sequence ID" value="MEX9252236.1"/>
    <property type="molecule type" value="Genomic_DNA"/>
</dbReference>
<proteinExistence type="predicted"/>
<dbReference type="Proteomes" id="UP001248822">
    <property type="component" value="Unassembled WGS sequence"/>
</dbReference>
<organism evidence="2 4">
    <name type="scientific">Pseudenterobacter timonensis</name>
    <dbReference type="NCBI Taxonomy" id="1755099"/>
    <lineage>
        <taxon>Bacteria</taxon>
        <taxon>Pseudomonadati</taxon>
        <taxon>Pseudomonadota</taxon>
        <taxon>Gammaproteobacteria</taxon>
        <taxon>Enterobacterales</taxon>
        <taxon>Enterobacteriaceae</taxon>
        <taxon>Pseudenterobacter</taxon>
    </lineage>
</organism>
<dbReference type="AlphaFoldDB" id="A0AAE4DMN8"/>
<protein>
    <submittedName>
        <fullName evidence="2">Uncharacterized protein</fullName>
    </submittedName>
</protein>
<reference evidence="3 5" key="2">
    <citation type="submission" date="2024-03" db="EMBL/GenBank/DDBJ databases">
        <title>Role of Flies in the Dissemination of Carbapenem-Resistant Enterobacteriaceae (CRE): An Epidemiological and Genomic Study in China.</title>
        <authorList>
            <person name="Chen K."/>
            <person name="Zhang R."/>
            <person name="Chen S."/>
        </authorList>
    </citation>
    <scope>NUCLEOTIDE SEQUENCE [LARGE SCALE GENOMIC DNA]</scope>
    <source>
        <strain evidence="3">Fly-313</strain>
        <strain evidence="5">fly-313</strain>
    </source>
</reference>
<name>A0AAE4DMN8_9ENTR</name>
<dbReference type="RefSeq" id="WP_238379231.1">
    <property type="nucleotide sequence ID" value="NZ_CABKVX010000012.1"/>
</dbReference>